<evidence type="ECO:0000256" key="5">
    <source>
        <dbReference type="SAM" id="Phobius"/>
    </source>
</evidence>
<keyword evidence="3 5" id="KW-1133">Transmembrane helix</keyword>
<dbReference type="GO" id="GO:0006508">
    <property type="term" value="P:proteolysis"/>
    <property type="evidence" value="ECO:0007669"/>
    <property type="project" value="UniProtKB-KW"/>
</dbReference>
<name>A0A7C1AYK6_9BACT</name>
<evidence type="ECO:0000256" key="4">
    <source>
        <dbReference type="ARBA" id="ARBA00023136"/>
    </source>
</evidence>
<comment type="subcellular location">
    <subcellularLocation>
        <location evidence="1">Membrane</location>
        <topology evidence="1">Multi-pass membrane protein</topology>
    </subcellularLocation>
</comment>
<protein>
    <submittedName>
        <fullName evidence="7">Rhomboid family intramembrane serine protease</fullName>
    </submittedName>
</protein>
<feature type="transmembrane region" description="Helical" evidence="5">
    <location>
        <begin position="36"/>
        <end position="54"/>
    </location>
</feature>
<dbReference type="Pfam" id="PF01694">
    <property type="entry name" value="Rhomboid"/>
    <property type="match status" value="1"/>
</dbReference>
<dbReference type="InterPro" id="IPR035952">
    <property type="entry name" value="Rhomboid-like_sf"/>
</dbReference>
<keyword evidence="7" id="KW-0645">Protease</keyword>
<keyword evidence="7" id="KW-0378">Hydrolase</keyword>
<accession>A0A7C1AYK6</accession>
<dbReference type="GO" id="GO:0004252">
    <property type="term" value="F:serine-type endopeptidase activity"/>
    <property type="evidence" value="ECO:0007669"/>
    <property type="project" value="InterPro"/>
</dbReference>
<dbReference type="AlphaFoldDB" id="A0A7C1AYK6"/>
<evidence type="ECO:0000259" key="6">
    <source>
        <dbReference type="Pfam" id="PF01694"/>
    </source>
</evidence>
<dbReference type="InterPro" id="IPR022764">
    <property type="entry name" value="Peptidase_S54_rhomboid_dom"/>
</dbReference>
<evidence type="ECO:0000256" key="1">
    <source>
        <dbReference type="ARBA" id="ARBA00004141"/>
    </source>
</evidence>
<proteinExistence type="predicted"/>
<gene>
    <name evidence="7" type="ORF">ENG14_04930</name>
</gene>
<evidence type="ECO:0000256" key="2">
    <source>
        <dbReference type="ARBA" id="ARBA00022692"/>
    </source>
</evidence>
<keyword evidence="2 5" id="KW-0812">Transmembrane</keyword>
<comment type="caution">
    <text evidence="7">The sequence shown here is derived from an EMBL/GenBank/DDBJ whole genome shotgun (WGS) entry which is preliminary data.</text>
</comment>
<dbReference type="Proteomes" id="UP000886355">
    <property type="component" value="Unassembled WGS sequence"/>
</dbReference>
<evidence type="ECO:0000313" key="7">
    <source>
        <dbReference type="EMBL" id="HDL90228.1"/>
    </source>
</evidence>
<sequence length="60" mass="6796">MVELYAFLFLGIWFLLQLYSGTFSLVADCRQVGGIAWWAHVGGWLGGIALLRLLRVKRRG</sequence>
<dbReference type="EMBL" id="DQZW01000233">
    <property type="protein sequence ID" value="HDL90228.1"/>
    <property type="molecule type" value="Genomic_DNA"/>
</dbReference>
<evidence type="ECO:0000256" key="3">
    <source>
        <dbReference type="ARBA" id="ARBA00022989"/>
    </source>
</evidence>
<dbReference type="GO" id="GO:0016020">
    <property type="term" value="C:membrane"/>
    <property type="evidence" value="ECO:0007669"/>
    <property type="project" value="UniProtKB-SubCell"/>
</dbReference>
<dbReference type="Gene3D" id="1.20.1540.10">
    <property type="entry name" value="Rhomboid-like"/>
    <property type="match status" value="1"/>
</dbReference>
<dbReference type="SUPFAM" id="SSF144091">
    <property type="entry name" value="Rhomboid-like"/>
    <property type="match status" value="1"/>
</dbReference>
<keyword evidence="4 5" id="KW-0472">Membrane</keyword>
<feature type="domain" description="Peptidase S54 rhomboid" evidence="6">
    <location>
        <begin position="7"/>
        <end position="54"/>
    </location>
</feature>
<reference evidence="7" key="1">
    <citation type="journal article" date="2020" name="mSystems">
        <title>Genome- and Community-Level Interaction Insights into Carbon Utilization and Element Cycling Functions of Hydrothermarchaeota in Hydrothermal Sediment.</title>
        <authorList>
            <person name="Zhou Z."/>
            <person name="Liu Y."/>
            <person name="Xu W."/>
            <person name="Pan J."/>
            <person name="Luo Z.H."/>
            <person name="Li M."/>
        </authorList>
    </citation>
    <scope>NUCLEOTIDE SEQUENCE [LARGE SCALE GENOMIC DNA]</scope>
    <source>
        <strain evidence="7">HyVt-19</strain>
    </source>
</reference>
<organism evidence="7">
    <name type="scientific">Thermodesulforhabdus norvegica</name>
    <dbReference type="NCBI Taxonomy" id="39841"/>
    <lineage>
        <taxon>Bacteria</taxon>
        <taxon>Pseudomonadati</taxon>
        <taxon>Thermodesulfobacteriota</taxon>
        <taxon>Syntrophobacteria</taxon>
        <taxon>Syntrophobacterales</taxon>
        <taxon>Thermodesulforhabdaceae</taxon>
        <taxon>Thermodesulforhabdus</taxon>
    </lineage>
</organism>